<reference evidence="2 3" key="1">
    <citation type="submission" date="2019-10" db="EMBL/GenBank/DDBJ databases">
        <title>Draft Genome Assembly of Rhodococcus zopfii DSM44189.</title>
        <authorList>
            <person name="Sutton J.M."/>
            <person name="Akob D.M."/>
            <person name="Bushman T.J."/>
        </authorList>
    </citation>
    <scope>NUCLEOTIDE SEQUENCE [LARGE SCALE GENOMIC DNA]</scope>
    <source>
        <strain evidence="2 3">DSM 44189</strain>
    </source>
</reference>
<keyword evidence="2" id="KW-0378">Hydrolase</keyword>
<dbReference type="EMBL" id="WBMO01000005">
    <property type="protein sequence ID" value="MDV2478054.1"/>
    <property type="molecule type" value="Genomic_DNA"/>
</dbReference>
<keyword evidence="3" id="KW-1185">Reference proteome</keyword>
<evidence type="ECO:0000259" key="1">
    <source>
        <dbReference type="Pfam" id="PF12697"/>
    </source>
</evidence>
<dbReference type="InterPro" id="IPR029058">
    <property type="entry name" value="AB_hydrolase_fold"/>
</dbReference>
<proteinExistence type="predicted"/>
<dbReference type="InterPro" id="IPR052897">
    <property type="entry name" value="Sec-Metab_Biosynth_Hydrolase"/>
</dbReference>
<sequence length="270" mass="28036">MNVVLVHGAWAGPWVWDTLLAPLRAAGHIPHPLSLPGAGTWGEEDITLDDVAARVAEYIRELGEPVVLIGHSGGGIVVTQVTELLPGNVAGVAYVAGMMLPSGTDFGMLCDSIGLVAPVGISAWLQPTADGRGTVVPPEAGAAVFFHEATVADAVGAARRLVPQLETARLMAPTWTPGRFGSVPRLYVEATLDRSVPLVAQREMQRQVPGAQVVTLDSDHAPQLSAGVGLVGALTGFIAQCAEDCTTPMPVGRSLAVRHRPRAAGHGPGR</sequence>
<dbReference type="GO" id="GO:0016787">
    <property type="term" value="F:hydrolase activity"/>
    <property type="evidence" value="ECO:0007669"/>
    <property type="project" value="UniProtKB-KW"/>
</dbReference>
<dbReference type="Gene3D" id="3.40.50.1820">
    <property type="entry name" value="alpha/beta hydrolase"/>
    <property type="match status" value="1"/>
</dbReference>
<dbReference type="SUPFAM" id="SSF53474">
    <property type="entry name" value="alpha/beta-Hydrolases"/>
    <property type="match status" value="1"/>
</dbReference>
<dbReference type="Proteomes" id="UP001275440">
    <property type="component" value="Unassembled WGS sequence"/>
</dbReference>
<evidence type="ECO:0000313" key="2">
    <source>
        <dbReference type="EMBL" id="MDV2478054.1"/>
    </source>
</evidence>
<dbReference type="Pfam" id="PF12697">
    <property type="entry name" value="Abhydrolase_6"/>
    <property type="match status" value="1"/>
</dbReference>
<evidence type="ECO:0000313" key="3">
    <source>
        <dbReference type="Proteomes" id="UP001275440"/>
    </source>
</evidence>
<comment type="caution">
    <text evidence="2">The sequence shown here is derived from an EMBL/GenBank/DDBJ whole genome shotgun (WGS) entry which is preliminary data.</text>
</comment>
<dbReference type="InterPro" id="IPR000073">
    <property type="entry name" value="AB_hydrolase_1"/>
</dbReference>
<accession>A0ABU3WWT6</accession>
<dbReference type="PANTHER" id="PTHR37017:SF11">
    <property type="entry name" value="ESTERASE_LIPASE_THIOESTERASE DOMAIN-CONTAINING PROTEIN"/>
    <property type="match status" value="1"/>
</dbReference>
<gene>
    <name evidence="2" type="ORF">F8M49_26440</name>
</gene>
<feature type="domain" description="AB hydrolase-1" evidence="1">
    <location>
        <begin position="3"/>
        <end position="226"/>
    </location>
</feature>
<organism evidence="2 3">
    <name type="scientific">Rhodococcus zopfii</name>
    <dbReference type="NCBI Taxonomy" id="43772"/>
    <lineage>
        <taxon>Bacteria</taxon>
        <taxon>Bacillati</taxon>
        <taxon>Actinomycetota</taxon>
        <taxon>Actinomycetes</taxon>
        <taxon>Mycobacteriales</taxon>
        <taxon>Nocardiaceae</taxon>
        <taxon>Rhodococcus</taxon>
    </lineage>
</organism>
<dbReference type="PANTHER" id="PTHR37017">
    <property type="entry name" value="AB HYDROLASE-1 DOMAIN-CONTAINING PROTEIN-RELATED"/>
    <property type="match status" value="1"/>
</dbReference>
<protein>
    <submittedName>
        <fullName evidence="2">Alpha/beta fold hydrolase</fullName>
    </submittedName>
</protein>
<name>A0ABU3WWT6_9NOCA</name>